<feature type="transmembrane region" description="Helical" evidence="1">
    <location>
        <begin position="161"/>
        <end position="181"/>
    </location>
</feature>
<reference evidence="2 3" key="1">
    <citation type="submission" date="2019-03" db="EMBL/GenBank/DDBJ databases">
        <title>Genomic Encyclopedia of Type Strains, Phase III (KMG-III): the genomes of soil and plant-associated and newly described type strains.</title>
        <authorList>
            <person name="Whitman W."/>
        </authorList>
    </citation>
    <scope>NUCLEOTIDE SEQUENCE [LARGE SCALE GENOMIC DNA]</scope>
    <source>
        <strain evidence="2 3">LMG 29544</strain>
    </source>
</reference>
<feature type="transmembrane region" description="Helical" evidence="1">
    <location>
        <begin position="27"/>
        <end position="46"/>
    </location>
</feature>
<keyword evidence="1" id="KW-0472">Membrane</keyword>
<sequence length="440" mass="47844">MSADDATASGPPKQPISTKHFTAVRRAALLIMYLCAINLAGGVFIWKVVGCSAAQRDYAIILGAFVTVLIGAPLIAFLCLGWYTRYREFENSLKGSALSAYLQRYWSKRLIDALIYAGVLNTPADNDSWRDLADRSPKLCDRVFASIYHEQYGLTPFVPPFLILLCIAYAGASLIACNYTPGACDAATASTCVYGISQEVLLASFGGALMFVVSDSVLSIRRKALNVSDVYWYALRIMLAVPLALVVGGADGAHTAVAFALGTFPVDALMKIIRRFGFPQLTQLEKEENSPDKLLSLNGVTLPIVSVFEAEGVNSVEQIAAADPVLLSIRTGFPFRYTLRLCSQAIVRRHFGEDAAKLIPIGLADVVPVYLLVKAMDGSTSPSLPAVEDKDNVIKDAAIRLFPNDDNDQRISVTRMKFRQIAAEEFTVMLARITPLDPAL</sequence>
<name>A0A4R8LL71_9BURK</name>
<dbReference type="OrthoDB" id="6982557at2"/>
<feature type="transmembrane region" description="Helical" evidence="1">
    <location>
        <begin position="58"/>
        <end position="83"/>
    </location>
</feature>
<organism evidence="2 3">
    <name type="scientific">Paraburkholderia rhizosphaerae</name>
    <dbReference type="NCBI Taxonomy" id="480658"/>
    <lineage>
        <taxon>Bacteria</taxon>
        <taxon>Pseudomonadati</taxon>
        <taxon>Pseudomonadota</taxon>
        <taxon>Betaproteobacteria</taxon>
        <taxon>Burkholderiales</taxon>
        <taxon>Burkholderiaceae</taxon>
        <taxon>Paraburkholderia</taxon>
    </lineage>
</organism>
<protein>
    <recommendedName>
        <fullName evidence="4">Transmembrane protein</fullName>
    </recommendedName>
</protein>
<dbReference type="EMBL" id="SORE01000018">
    <property type="protein sequence ID" value="TDY43250.1"/>
    <property type="molecule type" value="Genomic_DNA"/>
</dbReference>
<evidence type="ECO:0000256" key="1">
    <source>
        <dbReference type="SAM" id="Phobius"/>
    </source>
</evidence>
<keyword evidence="1" id="KW-0812">Transmembrane</keyword>
<evidence type="ECO:0000313" key="3">
    <source>
        <dbReference type="Proteomes" id="UP000295509"/>
    </source>
</evidence>
<proteinExistence type="predicted"/>
<gene>
    <name evidence="2" type="ORF">BX592_11845</name>
</gene>
<evidence type="ECO:0000313" key="2">
    <source>
        <dbReference type="EMBL" id="TDY43250.1"/>
    </source>
</evidence>
<feature type="transmembrane region" description="Helical" evidence="1">
    <location>
        <begin position="230"/>
        <end position="250"/>
    </location>
</feature>
<dbReference type="AlphaFoldDB" id="A0A4R8LL71"/>
<comment type="caution">
    <text evidence="2">The sequence shown here is derived from an EMBL/GenBank/DDBJ whole genome shotgun (WGS) entry which is preliminary data.</text>
</comment>
<keyword evidence="1" id="KW-1133">Transmembrane helix</keyword>
<dbReference type="Proteomes" id="UP000295509">
    <property type="component" value="Unassembled WGS sequence"/>
</dbReference>
<feature type="transmembrane region" description="Helical" evidence="1">
    <location>
        <begin position="201"/>
        <end position="218"/>
    </location>
</feature>
<evidence type="ECO:0008006" key="4">
    <source>
        <dbReference type="Google" id="ProtNLM"/>
    </source>
</evidence>
<accession>A0A4R8LL71</accession>
<keyword evidence="3" id="KW-1185">Reference proteome</keyword>